<reference evidence="2" key="1">
    <citation type="journal article" date="2016" name="Nat. Biotechnol.">
        <title>Sequencing wild and cultivated cassava and related species reveals extensive interspecific hybridization and genetic diversity.</title>
        <authorList>
            <person name="Bredeson J.V."/>
            <person name="Lyons J.B."/>
            <person name="Prochnik S.E."/>
            <person name="Wu G.A."/>
            <person name="Ha C.M."/>
            <person name="Edsinger-Gonzales E."/>
            <person name="Grimwood J."/>
            <person name="Schmutz J."/>
            <person name="Rabbi I.Y."/>
            <person name="Egesi C."/>
            <person name="Nauluvula P."/>
            <person name="Lebot V."/>
            <person name="Ndunguru J."/>
            <person name="Mkamilo G."/>
            <person name="Bart R.S."/>
            <person name="Setter T.L."/>
            <person name="Gleadow R.M."/>
            <person name="Kulakow P."/>
            <person name="Ferguson M.E."/>
            <person name="Rounsley S."/>
            <person name="Rokhsar D.S."/>
        </authorList>
    </citation>
    <scope>NUCLEOTIDE SEQUENCE [LARGE SCALE GENOMIC DNA]</scope>
    <source>
        <strain evidence="2">cv. AM560-2</strain>
    </source>
</reference>
<gene>
    <name evidence="1" type="ORF">MANES_13G015900v8</name>
</gene>
<dbReference type="EMBL" id="CM004399">
    <property type="protein sequence ID" value="KAG8640022.1"/>
    <property type="molecule type" value="Genomic_DNA"/>
</dbReference>
<dbReference type="Proteomes" id="UP000091857">
    <property type="component" value="Chromosome 13"/>
</dbReference>
<accession>A0ACB7GI65</accession>
<evidence type="ECO:0000313" key="2">
    <source>
        <dbReference type="Proteomes" id="UP000091857"/>
    </source>
</evidence>
<protein>
    <submittedName>
        <fullName evidence="1">Uncharacterized protein</fullName>
    </submittedName>
</protein>
<keyword evidence="2" id="KW-1185">Reference proteome</keyword>
<evidence type="ECO:0000313" key="1">
    <source>
        <dbReference type="EMBL" id="KAG8640022.1"/>
    </source>
</evidence>
<comment type="caution">
    <text evidence="1">The sequence shown here is derived from an EMBL/GenBank/DDBJ whole genome shotgun (WGS) entry which is preliminary data.</text>
</comment>
<organism evidence="1 2">
    <name type="scientific">Manihot esculenta</name>
    <name type="common">Cassava</name>
    <name type="synonym">Jatropha manihot</name>
    <dbReference type="NCBI Taxonomy" id="3983"/>
    <lineage>
        <taxon>Eukaryota</taxon>
        <taxon>Viridiplantae</taxon>
        <taxon>Streptophyta</taxon>
        <taxon>Embryophyta</taxon>
        <taxon>Tracheophyta</taxon>
        <taxon>Spermatophyta</taxon>
        <taxon>Magnoliopsida</taxon>
        <taxon>eudicotyledons</taxon>
        <taxon>Gunneridae</taxon>
        <taxon>Pentapetalae</taxon>
        <taxon>rosids</taxon>
        <taxon>fabids</taxon>
        <taxon>Malpighiales</taxon>
        <taxon>Euphorbiaceae</taxon>
        <taxon>Crotonoideae</taxon>
        <taxon>Manihoteae</taxon>
        <taxon>Manihot</taxon>
    </lineage>
</organism>
<sequence>MESDSDSDGSHISATPPRNSKPPTLPPPPPPQPLPQALSSSHRSRTRAQTSFGAENPPKSLTKSPPKPTQDEPAPNFSPLSTLPFQIRRPFIQNRPTVPISLSIETLPAGYFSKSASFSKIHRPSLNFESTENDCGPPKSAGANSTDCVSQGNKPNSFKKHPNLIGTNAPLPPAKLRKCSASEGNFVKLNMNRSKRKFMNKKATRKTGYGSSGFKSYRRSKRKQKAQSDADQEDGLICEITEKKPKRAKGSELIEEAVLAAQNNASDENLVRLLNVMYGFDSFRDGQLEAIKMVLDGKSTMLVLPTGAGKSLCYQIPAMLLQGITLVVSPLVALMIDQLKQLPPELQGGLLSSSQTSQEAAETFRLVKEGAIKVLFISPERFLNAEFLSNFSSISISLLVVDEAHCISEWSHNFRPSFMRLRAPLLRARLNVQCFLAMTATATSTTLNAVMSALEISSANLIQKPHLRDNLQLSVSLSGNRMKDLLRLIKSSPFMEVQSIIIYCKFQSETDIVSRYLCDNNISSKSYHSAISSKDRSRIQELFCSNKIRVVVATVAFGMGLDKSDVGAVIHYSLPESLEEYVQEIGRAGRDGRLSYCHLFFDDTTYYKLRSLSHSEGVDEYAVSKFLCQVFTNGKHGKICSLIKESASREFDMKEEVMLTLLTQLELGEVQYLHLLPELNVTCSLNFYKTTPVLLADKDIVVSAILKKSETRQGQYVFDLPTVSNSIGFTTIDLLNHIQNLKLKGEITYEVNNPAYCYSIVKVPEDFCSLSAHLTRWLSEVERLKVQKLDAMFNAAVFAVNDCKKMQGCSDSQHTHCLQRKILDYFREDGQCDISNPMHKSSPFLRADIKVFLQSNSQAKFTPRAIARIMHGIPSPAYPSTTWSKTHFWGRYTQIDFQVVMEAAKAELMNFVGKNAL</sequence>
<proteinExistence type="predicted"/>
<name>A0ACB7GI65_MANES</name>